<organism evidence="1 2">
    <name type="scientific">Marinicauda salina</name>
    <dbReference type="NCBI Taxonomy" id="2135793"/>
    <lineage>
        <taxon>Bacteria</taxon>
        <taxon>Pseudomonadati</taxon>
        <taxon>Pseudomonadota</taxon>
        <taxon>Alphaproteobacteria</taxon>
        <taxon>Maricaulales</taxon>
        <taxon>Maricaulaceae</taxon>
        <taxon>Marinicauda</taxon>
    </lineage>
</organism>
<proteinExistence type="predicted"/>
<dbReference type="Gene3D" id="1.25.40.10">
    <property type="entry name" value="Tetratricopeptide repeat domain"/>
    <property type="match status" value="1"/>
</dbReference>
<evidence type="ECO:0008006" key="3">
    <source>
        <dbReference type="Google" id="ProtNLM"/>
    </source>
</evidence>
<gene>
    <name evidence="1" type="ORF">DDZ18_04530</name>
</gene>
<dbReference type="InterPro" id="IPR011990">
    <property type="entry name" value="TPR-like_helical_dom_sf"/>
</dbReference>
<evidence type="ECO:0000313" key="2">
    <source>
        <dbReference type="Proteomes" id="UP000245168"/>
    </source>
</evidence>
<comment type="caution">
    <text evidence="1">The sequence shown here is derived from an EMBL/GenBank/DDBJ whole genome shotgun (WGS) entry which is preliminary data.</text>
</comment>
<dbReference type="SUPFAM" id="SSF48452">
    <property type="entry name" value="TPR-like"/>
    <property type="match status" value="1"/>
</dbReference>
<accession>A0A2U2BXY1</accession>
<reference evidence="2" key="1">
    <citation type="submission" date="2018-05" db="EMBL/GenBank/DDBJ databases">
        <authorList>
            <person name="Liu B.-T."/>
        </authorList>
    </citation>
    <scope>NUCLEOTIDE SEQUENCE [LARGE SCALE GENOMIC DNA]</scope>
    <source>
        <strain evidence="2">WD6-1</strain>
    </source>
</reference>
<evidence type="ECO:0000313" key="1">
    <source>
        <dbReference type="EMBL" id="PWE18860.1"/>
    </source>
</evidence>
<keyword evidence="2" id="KW-1185">Reference proteome</keyword>
<protein>
    <recommendedName>
        <fullName evidence="3">Tetratricopeptide repeat protein</fullName>
    </recommendedName>
</protein>
<name>A0A2U2BXY1_9PROT</name>
<sequence>MTNEPGLDRPAAAHRARVHAEAALAIDDALADAHLRLAAALGFQGRFTSPLMAYLRGLPQRGRDHIATAIRLDPDDPWGHAMLGAWHLEVVRRGGEGTLGASLDEGLARYEAAVRMAADEPGIPYHFALALIAADPDAYGERAEALLERAIAAEPEDAFAEAMIDQARSLLSLLRDDPVAAQAHAIDRLER</sequence>
<dbReference type="AlphaFoldDB" id="A0A2U2BXY1"/>
<dbReference type="Proteomes" id="UP000245168">
    <property type="component" value="Unassembled WGS sequence"/>
</dbReference>
<dbReference type="EMBL" id="QEXV01000001">
    <property type="protein sequence ID" value="PWE18860.1"/>
    <property type="molecule type" value="Genomic_DNA"/>
</dbReference>